<keyword evidence="2" id="KW-1185">Reference proteome</keyword>
<dbReference type="Proteomes" id="UP000595446">
    <property type="component" value="Chromosome"/>
</dbReference>
<sequence>MRRTNASTAAGRGTFSGNSQPMDTMSQAHVEDFAHHWILLAGPAFLPAVIVVGVVLYVALRDRRKADRNERPEVADKPK</sequence>
<evidence type="ECO:0000313" key="2">
    <source>
        <dbReference type="Proteomes" id="UP000595446"/>
    </source>
</evidence>
<organism evidence="1 2">
    <name type="scientific">Mycobacterium heckeshornense</name>
    <dbReference type="NCBI Taxonomy" id="110505"/>
    <lineage>
        <taxon>Bacteria</taxon>
        <taxon>Bacillati</taxon>
        <taxon>Actinomycetota</taxon>
        <taxon>Actinomycetes</taxon>
        <taxon>Mycobacteriales</taxon>
        <taxon>Mycobacteriaceae</taxon>
        <taxon>Mycobacterium</taxon>
    </lineage>
</organism>
<proteinExistence type="predicted"/>
<gene>
    <name evidence="1" type="ORF">MHEC_25680</name>
</gene>
<reference evidence="1 2" key="1">
    <citation type="submission" date="2020-12" db="EMBL/GenBank/DDBJ databases">
        <title>Complete genome sequence of Mycobacterium heckeshornense JCM 15655T, closely related to a pathogenic non-tuberculous mycobacterial species Mycobacterium xenopi.</title>
        <authorList>
            <person name="Yoshida M."/>
            <person name="Fukano H."/>
            <person name="Asakura T."/>
            <person name="Suzuki M."/>
            <person name="Hoshino Y."/>
        </authorList>
    </citation>
    <scope>NUCLEOTIDE SEQUENCE [LARGE SCALE GENOMIC DNA]</scope>
    <source>
        <strain evidence="1 2">JCM 15655</strain>
    </source>
</reference>
<name>A0A7R7YS33_9MYCO</name>
<protein>
    <submittedName>
        <fullName evidence="1">Uncharacterized protein</fullName>
    </submittedName>
</protein>
<dbReference type="AlphaFoldDB" id="A0A7R7YS33"/>
<accession>A0A7R7YS33</accession>
<dbReference type="EMBL" id="AP024237">
    <property type="protein sequence ID" value="BCO36135.1"/>
    <property type="molecule type" value="Genomic_DNA"/>
</dbReference>
<evidence type="ECO:0000313" key="1">
    <source>
        <dbReference type="EMBL" id="BCO36135.1"/>
    </source>
</evidence>